<feature type="compositionally biased region" description="Polar residues" evidence="1">
    <location>
        <begin position="216"/>
        <end position="236"/>
    </location>
</feature>
<name>A0A939IQS9_9ALTE</name>
<feature type="region of interest" description="Disordered" evidence="1">
    <location>
        <begin position="187"/>
        <end position="236"/>
    </location>
</feature>
<protein>
    <submittedName>
        <fullName evidence="4">DUF2786 domain-containing protein</fullName>
    </submittedName>
</protein>
<dbReference type="Proteomes" id="UP000664654">
    <property type="component" value="Unassembled WGS sequence"/>
</dbReference>
<evidence type="ECO:0000259" key="3">
    <source>
        <dbReference type="Pfam" id="PF23771"/>
    </source>
</evidence>
<dbReference type="Pfam" id="PF10979">
    <property type="entry name" value="DUF2786"/>
    <property type="match status" value="1"/>
</dbReference>
<feature type="domain" description="DUF7168" evidence="3">
    <location>
        <begin position="60"/>
        <end position="180"/>
    </location>
</feature>
<feature type="domain" description="DUF2786" evidence="2">
    <location>
        <begin position="5"/>
        <end position="44"/>
    </location>
</feature>
<accession>A0A939IQS9</accession>
<feature type="compositionally biased region" description="Basic and acidic residues" evidence="1">
    <location>
        <begin position="201"/>
        <end position="214"/>
    </location>
</feature>
<dbReference type="PIRSF" id="PIRSF028111">
    <property type="entry name" value="UCP028111"/>
    <property type="match status" value="1"/>
</dbReference>
<evidence type="ECO:0000256" key="1">
    <source>
        <dbReference type="SAM" id="MobiDB-lite"/>
    </source>
</evidence>
<dbReference type="InterPro" id="IPR055592">
    <property type="entry name" value="DUF7168"/>
</dbReference>
<keyword evidence="5" id="KW-1185">Reference proteome</keyword>
<reference evidence="4" key="1">
    <citation type="submission" date="2021-03" db="EMBL/GenBank/DDBJ databases">
        <title>novel species isolated from a fishpond in China.</title>
        <authorList>
            <person name="Lu H."/>
            <person name="Cai Z."/>
        </authorList>
    </citation>
    <scope>NUCLEOTIDE SEQUENCE</scope>
    <source>
        <strain evidence="4">JCM 30855</strain>
    </source>
</reference>
<dbReference type="InterPro" id="IPR024498">
    <property type="entry name" value="DUF2786"/>
</dbReference>
<dbReference type="EMBL" id="JAFKCV010000003">
    <property type="protein sequence ID" value="MBN7824746.1"/>
    <property type="molecule type" value="Genomic_DNA"/>
</dbReference>
<gene>
    <name evidence="4" type="ORF">J0A66_05850</name>
</gene>
<evidence type="ECO:0000259" key="2">
    <source>
        <dbReference type="Pfam" id="PF10979"/>
    </source>
</evidence>
<sequence length="236" mass="26585">MADKRILDKIRKLLTLAAKTGNSHEAASALSKAQALMAKHQVDEAEVVLSDIGRYSSVLDQMKPPQWVVNLAQVIRSAFGCDIVLGQQWRGIDIVRTVDFFGIEPNPELAKYCFDVLYRQLRKARTDYIKVNCKRCKSTTKTARGDAFAESWTMAVYDKITALVLTPETKQLIERYKNEKIFRNQPAKEYEASSRAGKSSRYNDARHAGYREGRNAQLNSPVSGQETQKLTAHSPS</sequence>
<dbReference type="Pfam" id="PF23771">
    <property type="entry name" value="DUF7168"/>
    <property type="match status" value="1"/>
</dbReference>
<comment type="caution">
    <text evidence="4">The sequence shown here is derived from an EMBL/GenBank/DDBJ whole genome shotgun (WGS) entry which is preliminary data.</text>
</comment>
<evidence type="ECO:0000313" key="5">
    <source>
        <dbReference type="Proteomes" id="UP000664654"/>
    </source>
</evidence>
<dbReference type="InterPro" id="IPR016868">
    <property type="entry name" value="Phage_B3_Orf5"/>
</dbReference>
<organism evidence="4 5">
    <name type="scientific">Bowmanella dokdonensis</name>
    <dbReference type="NCBI Taxonomy" id="751969"/>
    <lineage>
        <taxon>Bacteria</taxon>
        <taxon>Pseudomonadati</taxon>
        <taxon>Pseudomonadota</taxon>
        <taxon>Gammaproteobacteria</taxon>
        <taxon>Alteromonadales</taxon>
        <taxon>Alteromonadaceae</taxon>
        <taxon>Bowmanella</taxon>
    </lineage>
</organism>
<evidence type="ECO:0000313" key="4">
    <source>
        <dbReference type="EMBL" id="MBN7824746.1"/>
    </source>
</evidence>
<dbReference type="RefSeq" id="WP_206572869.1">
    <property type="nucleotide sequence ID" value="NZ_JAFKCV010000003.1"/>
</dbReference>
<dbReference type="AlphaFoldDB" id="A0A939IQS9"/>
<proteinExistence type="predicted"/>